<feature type="coiled-coil region" evidence="1">
    <location>
        <begin position="321"/>
        <end position="364"/>
    </location>
</feature>
<dbReference type="EMBL" id="CP042305">
    <property type="protein sequence ID" value="QDZ15788.1"/>
    <property type="molecule type" value="Genomic_DNA"/>
</dbReference>
<evidence type="ECO:0000256" key="1">
    <source>
        <dbReference type="SAM" id="Coils"/>
    </source>
</evidence>
<dbReference type="AlphaFoldDB" id="A0A5B8M4Z3"/>
<sequence>MATTPPTSDQLAAQVAAAYILAEQNILAGATSIIRRTPATLIGQAQAVSLLRRLIARILPGLAGYDQVARLMVTTAAAEGDRAGRKAVSQALDTVGARAGRGGPPTVAAGRALASPDEPFDLSMPHGERAAQAIEHDIVSSLQDVRFRLTRLPDDIYKAIAPHGGIRQVLDNDVTPAQAQAMAWRVFTSQGITGFTDKGGRNWSMSAYTEMAVRTSSARAFNDSHLQVMRAVGIKYFSVPSDGHPCPLCFPWQHSILTDGLTPPEPGVHVDGTIAEATAAGLFHPNCRHTLVPYFPGITKLPPRQPWTDEHAVAYKNTQRQRALERNIRQAKRQYEYAADADTRALAKTDIREAQRRLREFLAQTGLARQTRREQVDLANATIKFPPRR</sequence>
<dbReference type="InterPro" id="IPR009319">
    <property type="entry name" value="Phage_A118_VSP1"/>
</dbReference>
<dbReference type="GO" id="GO:0005198">
    <property type="term" value="F:structural molecule activity"/>
    <property type="evidence" value="ECO:0007669"/>
    <property type="project" value="InterPro"/>
</dbReference>
<dbReference type="OrthoDB" id="3197444at2"/>
<name>A0A5B8M4Z3_9MICO</name>
<dbReference type="Proteomes" id="UP000320216">
    <property type="component" value="Chromosome"/>
</dbReference>
<dbReference type="RefSeq" id="WP_146321822.1">
    <property type="nucleotide sequence ID" value="NZ_CP042305.1"/>
</dbReference>
<protein>
    <recommendedName>
        <fullName evidence="4">Minor capsid protein</fullName>
    </recommendedName>
</protein>
<dbReference type="Pfam" id="PF06152">
    <property type="entry name" value="Phage_min_cap2"/>
    <property type="match status" value="1"/>
</dbReference>
<proteinExistence type="predicted"/>
<keyword evidence="3" id="KW-1185">Reference proteome</keyword>
<keyword evidence="1" id="KW-0175">Coiled coil</keyword>
<gene>
    <name evidence="2" type="ORF">FPZ11_14365</name>
</gene>
<evidence type="ECO:0000313" key="2">
    <source>
        <dbReference type="EMBL" id="QDZ15788.1"/>
    </source>
</evidence>
<evidence type="ECO:0008006" key="4">
    <source>
        <dbReference type="Google" id="ProtNLM"/>
    </source>
</evidence>
<evidence type="ECO:0000313" key="3">
    <source>
        <dbReference type="Proteomes" id="UP000320216"/>
    </source>
</evidence>
<reference evidence="2 3" key="1">
    <citation type="submission" date="2019-07" db="EMBL/GenBank/DDBJ databases">
        <title>Full genome sequence of Humibacter sp. WJ7-1.</title>
        <authorList>
            <person name="Im W.-T."/>
        </authorList>
    </citation>
    <scope>NUCLEOTIDE SEQUENCE [LARGE SCALE GENOMIC DNA]</scope>
    <source>
        <strain evidence="2 3">WJ7-1</strain>
    </source>
</reference>
<accession>A0A5B8M4Z3</accession>
<dbReference type="KEGG" id="huw:FPZ11_14365"/>
<organism evidence="2 3">
    <name type="scientific">Humibacter ginsenosidimutans</name>
    <dbReference type="NCBI Taxonomy" id="2599293"/>
    <lineage>
        <taxon>Bacteria</taxon>
        <taxon>Bacillati</taxon>
        <taxon>Actinomycetota</taxon>
        <taxon>Actinomycetes</taxon>
        <taxon>Micrococcales</taxon>
        <taxon>Microbacteriaceae</taxon>
        <taxon>Humibacter</taxon>
    </lineage>
</organism>